<dbReference type="EMBL" id="PYSW02000039">
    <property type="protein sequence ID" value="KAG2375293.1"/>
    <property type="molecule type" value="Genomic_DNA"/>
</dbReference>
<organism evidence="5 6">
    <name type="scientific">Naegleria lovaniensis</name>
    <name type="common">Amoeba</name>
    <dbReference type="NCBI Taxonomy" id="51637"/>
    <lineage>
        <taxon>Eukaryota</taxon>
        <taxon>Discoba</taxon>
        <taxon>Heterolobosea</taxon>
        <taxon>Tetramitia</taxon>
        <taxon>Eutetramitia</taxon>
        <taxon>Vahlkampfiidae</taxon>
        <taxon>Naegleria</taxon>
    </lineage>
</organism>
<comment type="caution">
    <text evidence="5">The sequence shown here is derived from an EMBL/GenBank/DDBJ whole genome shotgun (WGS) entry which is preliminary data.</text>
</comment>
<gene>
    <name evidence="5" type="ORF">C9374_009916</name>
</gene>
<name>A0AA88GHH7_NAELO</name>
<evidence type="ECO:0000259" key="2">
    <source>
        <dbReference type="Pfam" id="PF14744"/>
    </source>
</evidence>
<dbReference type="InterPro" id="IPR028191">
    <property type="entry name" value="WASH-4_N"/>
</dbReference>
<feature type="domain" description="WASH complex subunit 4 N-terminal" evidence="3">
    <location>
        <begin position="93"/>
        <end position="698"/>
    </location>
</feature>
<evidence type="ECO:0000259" key="4">
    <source>
        <dbReference type="Pfam" id="PF14746"/>
    </source>
</evidence>
<dbReference type="InterPro" id="IPR027307">
    <property type="entry name" value="WASH7"/>
</dbReference>
<dbReference type="GO" id="GO:0071203">
    <property type="term" value="C:WASH complex"/>
    <property type="evidence" value="ECO:0007669"/>
    <property type="project" value="InterPro"/>
</dbReference>
<feature type="region of interest" description="Disordered" evidence="1">
    <location>
        <begin position="1062"/>
        <end position="1098"/>
    </location>
</feature>
<dbReference type="Pfam" id="PF14745">
    <property type="entry name" value="WASH-4_N"/>
    <property type="match status" value="1"/>
</dbReference>
<sequence length="1303" mass="149712">MPVSYAPSSANPFGSAAASSYLYDEFIEAPDLTPQEQHFENMKNFLSEFQLLSCSMQESYHDEMVSQLLESFDQTQIGSASGMPAVGSIGTSQPLIRFRFSPNENLRFDELLQISTENQILRKVLLVFAHLCEEMTFLSSFAKQHFYPTLSLFGVTVQDQDELDGEKQLQFGRAIPLLMDLWNFCARSNYVVKSTIHQLASLFCDANTNDKNLSTYLGGPGGAQNQWCHFERVFESLSELLGVLITLDEIILQNSAFSHHLTLYKRMISKVMTEPERYGTTKQNVGKVYYLLEKVEGDVLDDSIFKSCINQAFDDVVTYSQLVQNETGETQEKVETVNVNVQRNKLLKAEIEYHLKLQFEEIMNTVFVQPSATFQVQSSGAASLSGSNSTATFLESVLEKRQEFVGFCGLYILYFNLWMDNQTLKKLFKQVWEFHKKCPIIHLYGNTVWSSAEFFFTKVPDMVRVAGIKNPKKEIEADRSKYMENLMKTLFPTMVNQLNLKMNIWESRFESNFDVLASSGRDVLAIEGSLLLQGLELAQQINTLVKNGIYLHILAGKSLTMSQVLQLCGMVEMVKSIQNSFYRKSPQLAKHISYITEFLTFKIQNFLVVLRNRLQTKKKQSNADADQLSAVLLALHLLDSGHASRKRLVLLNLTLAVAFSRAAGLFKESEYEEVKVLMKRLEVLAHFDEYLNEYCDCSYLYWNRLVIPAFFDKVYENPSRAPQLHLMMSALQDPLYNVLLSAKDGTTPTAVHLEDAGKALVNSYIDEVMTYFKTKIVDPLCQEVETDLRLHIHNTNVLKKKVISSHTKDLSPFFKTLGPIRFYDKIIEIKRMVEQYLDKTFYDFTILALHDWKTYEEMRNLAYEKYGLHLVNVYLPGQTLEQGLDVLEITRNIHIFVSKFSYNLNQNMFIEQCAKSDAKSLNVLHIKHIANSIRTHGTGIMNTTINFVFRFLGKKLYIFSQFLFDDHIKSRLLKDIRFYKDEALKSLDNKFPLKSAKKFIKDIKKLGVNPQTGLSYLDQFRVLITEIGNALGYVRMIRAGGLRYINDAIQFVPMNCFPDVEESKEEKEKTENETSAEGTESAPPTDVTNNTEEKKEDDANNISVLCKDVFSEETMNAANNLHKVVLNMAKISQSQQSDYFKTLETVFKNEMMKEQNNHLRNFYIIIPALTLSFVEAMLISKDKMIRSGKEASFTDDGFALGIAFILKVLSQNDKFDSLHWFESVAMTFKQEYEDTKRTMSELSQKKNEGGKNKKISEKEREKMMQNDDELQTMNLTLNRILSYKREFELLFFSFSGARVFFRD</sequence>
<dbReference type="GeneID" id="68102370"/>
<evidence type="ECO:0000313" key="6">
    <source>
        <dbReference type="Proteomes" id="UP000816034"/>
    </source>
</evidence>
<dbReference type="PANTHER" id="PTHR31409">
    <property type="entry name" value="WASH COMPLEX SUBUNIT 4"/>
    <property type="match status" value="1"/>
</dbReference>
<evidence type="ECO:0000256" key="1">
    <source>
        <dbReference type="SAM" id="MobiDB-lite"/>
    </source>
</evidence>
<reference evidence="5 6" key="1">
    <citation type="journal article" date="2018" name="BMC Genomics">
        <title>The genome of Naegleria lovaniensis, the basis for a comparative approach to unravel pathogenicity factors of the human pathogenic amoeba N. fowleri.</title>
        <authorList>
            <person name="Liechti N."/>
            <person name="Schurch N."/>
            <person name="Bruggmann R."/>
            <person name="Wittwer M."/>
        </authorList>
    </citation>
    <scope>NUCLEOTIDE SEQUENCE [LARGE SCALE GENOMIC DNA]</scope>
    <source>
        <strain evidence="5 6">ATCC 30569</strain>
    </source>
</reference>
<protein>
    <recommendedName>
        <fullName evidence="7">WASH complex subunit 4</fullName>
    </recommendedName>
</protein>
<dbReference type="PANTHER" id="PTHR31409:SF0">
    <property type="entry name" value="WASH COMPLEX SUBUNIT 4"/>
    <property type="match status" value="1"/>
</dbReference>
<evidence type="ECO:0008006" key="7">
    <source>
        <dbReference type="Google" id="ProtNLM"/>
    </source>
</evidence>
<keyword evidence="6" id="KW-1185">Reference proteome</keyword>
<dbReference type="Pfam" id="PF14746">
    <property type="entry name" value="WASH-7_C"/>
    <property type="match status" value="1"/>
</dbReference>
<dbReference type="InterPro" id="IPR028282">
    <property type="entry name" value="WASH-7_central"/>
</dbReference>
<accession>A0AA88GHH7</accession>
<feature type="region of interest" description="Disordered" evidence="1">
    <location>
        <begin position="1239"/>
        <end position="1258"/>
    </location>
</feature>
<dbReference type="GO" id="GO:0005768">
    <property type="term" value="C:endosome"/>
    <property type="evidence" value="ECO:0007669"/>
    <property type="project" value="TreeGrafter"/>
</dbReference>
<feature type="domain" description="WASH complex subunit 7 C-terminal" evidence="4">
    <location>
        <begin position="1114"/>
        <end position="1302"/>
    </location>
</feature>
<proteinExistence type="predicted"/>
<dbReference type="GO" id="GO:0007032">
    <property type="term" value="P:endosome organization"/>
    <property type="evidence" value="ECO:0007669"/>
    <property type="project" value="TreeGrafter"/>
</dbReference>
<evidence type="ECO:0000313" key="5">
    <source>
        <dbReference type="EMBL" id="KAG2375293.1"/>
    </source>
</evidence>
<evidence type="ECO:0000259" key="3">
    <source>
        <dbReference type="Pfam" id="PF14745"/>
    </source>
</evidence>
<feature type="domain" description="WASH complex subunit 7 central" evidence="2">
    <location>
        <begin position="699"/>
        <end position="1053"/>
    </location>
</feature>
<dbReference type="GO" id="GO:0016197">
    <property type="term" value="P:endosomal transport"/>
    <property type="evidence" value="ECO:0007669"/>
    <property type="project" value="TreeGrafter"/>
</dbReference>
<dbReference type="Pfam" id="PF14744">
    <property type="entry name" value="WASH-7_mid"/>
    <property type="match status" value="1"/>
</dbReference>
<dbReference type="Proteomes" id="UP000816034">
    <property type="component" value="Unassembled WGS sequence"/>
</dbReference>
<dbReference type="InterPro" id="IPR028283">
    <property type="entry name" value="WASH-7_C"/>
</dbReference>
<dbReference type="RefSeq" id="XP_044544467.1">
    <property type="nucleotide sequence ID" value="XM_044700156.1"/>
</dbReference>